<dbReference type="Proteomes" id="UP000195402">
    <property type="component" value="Unassembled WGS sequence"/>
</dbReference>
<dbReference type="InParanoid" id="A0A200PRW1"/>
<evidence type="ECO:0000256" key="2">
    <source>
        <dbReference type="ARBA" id="ARBA00022448"/>
    </source>
</evidence>
<dbReference type="STRING" id="56857.A0A200PRW1"/>
<feature type="transmembrane region" description="Helical" evidence="7">
    <location>
        <begin position="115"/>
        <end position="142"/>
    </location>
</feature>
<accession>A0A200PRW1</accession>
<reference evidence="10 11" key="1">
    <citation type="journal article" date="2017" name="Mol. Plant">
        <title>The Genome of Medicinal Plant Macleaya cordata Provides New Insights into Benzylisoquinoline Alkaloids Metabolism.</title>
        <authorList>
            <person name="Liu X."/>
            <person name="Liu Y."/>
            <person name="Huang P."/>
            <person name="Ma Y."/>
            <person name="Qing Z."/>
            <person name="Tang Q."/>
            <person name="Cao H."/>
            <person name="Cheng P."/>
            <person name="Zheng Y."/>
            <person name="Yuan Z."/>
            <person name="Zhou Y."/>
            <person name="Liu J."/>
            <person name="Tang Z."/>
            <person name="Zhuo Y."/>
            <person name="Zhang Y."/>
            <person name="Yu L."/>
            <person name="Huang J."/>
            <person name="Yang P."/>
            <person name="Peng Q."/>
            <person name="Zhang J."/>
            <person name="Jiang W."/>
            <person name="Zhang Z."/>
            <person name="Lin K."/>
            <person name="Ro D.K."/>
            <person name="Chen X."/>
            <person name="Xiong X."/>
            <person name="Shang Y."/>
            <person name="Huang S."/>
            <person name="Zeng J."/>
        </authorList>
    </citation>
    <scope>NUCLEOTIDE SEQUENCE [LARGE SCALE GENOMIC DNA]</scope>
    <source>
        <strain evidence="11">cv. BLH2017</strain>
        <tissue evidence="10">Root</tissue>
    </source>
</reference>
<keyword evidence="8" id="KW-0732">Signal</keyword>
<keyword evidence="5 7" id="KW-1133">Transmembrane helix</keyword>
<dbReference type="EMBL" id="MVGT01004285">
    <property type="protein sequence ID" value="OVA00935.1"/>
    <property type="molecule type" value="Genomic_DNA"/>
</dbReference>
<keyword evidence="6 7" id="KW-0472">Membrane</keyword>
<organism evidence="10 11">
    <name type="scientific">Macleaya cordata</name>
    <name type="common">Five-seeded plume-poppy</name>
    <name type="synonym">Bocconia cordata</name>
    <dbReference type="NCBI Taxonomy" id="56857"/>
    <lineage>
        <taxon>Eukaryota</taxon>
        <taxon>Viridiplantae</taxon>
        <taxon>Streptophyta</taxon>
        <taxon>Embryophyta</taxon>
        <taxon>Tracheophyta</taxon>
        <taxon>Spermatophyta</taxon>
        <taxon>Magnoliopsida</taxon>
        <taxon>Ranunculales</taxon>
        <taxon>Papaveraceae</taxon>
        <taxon>Papaveroideae</taxon>
        <taxon>Macleaya</taxon>
    </lineage>
</organism>
<evidence type="ECO:0000256" key="7">
    <source>
        <dbReference type="SAM" id="Phobius"/>
    </source>
</evidence>
<dbReference type="InterPro" id="IPR013057">
    <property type="entry name" value="AA_transpt_TM"/>
</dbReference>
<evidence type="ECO:0000256" key="3">
    <source>
        <dbReference type="ARBA" id="ARBA00022692"/>
    </source>
</evidence>
<dbReference type="OrthoDB" id="40134at2759"/>
<evidence type="ECO:0000313" key="11">
    <source>
        <dbReference type="Proteomes" id="UP000195402"/>
    </source>
</evidence>
<feature type="transmembrane region" description="Helical" evidence="7">
    <location>
        <begin position="49"/>
        <end position="74"/>
    </location>
</feature>
<comment type="subcellular location">
    <subcellularLocation>
        <location evidence="1">Membrane</location>
    </subcellularLocation>
</comment>
<evidence type="ECO:0000256" key="8">
    <source>
        <dbReference type="SAM" id="SignalP"/>
    </source>
</evidence>
<sequence length="208" mass="24340">MKKASLFSLIVITALNMLCGFTGYAAFGDQTPNNLVTDYGYYSKYWLLYIANVALVINIVGAYQLFAQPIFAFVEKWAEQKWPKSKILTTEIEVWIWDLCHCKLNLFHLVWRSAFVVLTTLIPLLLPLIQVIILIFMSIQFWPLTAYFPVEMYIIHKEIPKWSTKWVGLKILSFFCLLVSVAATVSMIVFLYLDIKVYKYYHPFTSYW</sequence>
<dbReference type="PANTHER" id="PTHR48017">
    <property type="entry name" value="OS05G0424000 PROTEIN-RELATED"/>
    <property type="match status" value="1"/>
</dbReference>
<dbReference type="GO" id="GO:0006865">
    <property type="term" value="P:amino acid transport"/>
    <property type="evidence" value="ECO:0007669"/>
    <property type="project" value="UniProtKB-KW"/>
</dbReference>
<evidence type="ECO:0000259" key="9">
    <source>
        <dbReference type="Pfam" id="PF01490"/>
    </source>
</evidence>
<feature type="domain" description="Amino acid transporter transmembrane" evidence="9">
    <location>
        <begin position="1"/>
        <end position="192"/>
    </location>
</feature>
<feature type="transmembrane region" description="Helical" evidence="7">
    <location>
        <begin position="171"/>
        <end position="193"/>
    </location>
</feature>
<dbReference type="AlphaFoldDB" id="A0A200PRW1"/>
<feature type="signal peptide" evidence="8">
    <location>
        <begin position="1"/>
        <end position="20"/>
    </location>
</feature>
<keyword evidence="2" id="KW-0813">Transport</keyword>
<dbReference type="GO" id="GO:0016020">
    <property type="term" value="C:membrane"/>
    <property type="evidence" value="ECO:0007669"/>
    <property type="project" value="UniProtKB-SubCell"/>
</dbReference>
<proteinExistence type="predicted"/>
<keyword evidence="3 7" id="KW-0812">Transmembrane</keyword>
<evidence type="ECO:0000256" key="5">
    <source>
        <dbReference type="ARBA" id="ARBA00022989"/>
    </source>
</evidence>
<dbReference type="Pfam" id="PF01490">
    <property type="entry name" value="Aa_trans"/>
    <property type="match status" value="1"/>
</dbReference>
<comment type="caution">
    <text evidence="10">The sequence shown here is derived from an EMBL/GenBank/DDBJ whole genome shotgun (WGS) entry which is preliminary data.</text>
</comment>
<keyword evidence="4" id="KW-0029">Amino-acid transport</keyword>
<name>A0A200PRW1_MACCD</name>
<feature type="chain" id="PRO_5012803781" evidence="8">
    <location>
        <begin position="21"/>
        <end position="208"/>
    </location>
</feature>
<evidence type="ECO:0000256" key="4">
    <source>
        <dbReference type="ARBA" id="ARBA00022970"/>
    </source>
</evidence>
<evidence type="ECO:0000256" key="1">
    <source>
        <dbReference type="ARBA" id="ARBA00004370"/>
    </source>
</evidence>
<dbReference type="OMA" id="WSASAMW"/>
<keyword evidence="11" id="KW-1185">Reference proteome</keyword>
<evidence type="ECO:0000256" key="6">
    <source>
        <dbReference type="ARBA" id="ARBA00023136"/>
    </source>
</evidence>
<evidence type="ECO:0000313" key="10">
    <source>
        <dbReference type="EMBL" id="OVA00935.1"/>
    </source>
</evidence>
<gene>
    <name evidence="10" type="ORF">BVC80_9081g108</name>
</gene>
<protein>
    <submittedName>
        <fullName evidence="10">Amino acid transporter</fullName>
    </submittedName>
</protein>